<feature type="domain" description="Intermembrane lipid transfer protein VPS13-like C-terminal" evidence="9">
    <location>
        <begin position="3101"/>
        <end position="3212"/>
    </location>
</feature>
<comment type="similarity">
    <text evidence="1">Belongs to the VPS13 family.</text>
</comment>
<evidence type="ECO:0000256" key="3">
    <source>
        <dbReference type="ARBA" id="ARBA00023055"/>
    </source>
</evidence>
<sequence length="3240" mass="364443">MVFESLVTDLLNKYLGEYVENLDSSQLKVGIWGGDVVLEDLVLKQSALDELDLPVKTLFGRLGKLTLKIPWKRLYTDPVIASVDTLYLLAVPNQDIKYDAAKEEKWLQEAKLAEIKNVEDAKRLAAEKDKTTKPNDTFIERLSAQIIKNVQISIEKIHIRYEDRYSHPGKTFSVGITLNSFKIHSIESWGDPVNINADKLVFKELSISNLAVYWNSKSDLLSSDLTQNVVEFFQNGICTNEVSPSDYKYILGPINASSKLRMNMKPEFDGTNFCVPKILLKMELQKLSVCLSKSQYQDLMSFLETLDYKQRGVKYRKYRPRVSSYKNHYKEWWHFAYTCILEEDVRRRKRNWDWIHMIAHRNLLKSYREEYQKKLSTTKPSQEALNKCANLEQKLDALNIVLVRQQVELEVERKEKHSSATSGWLSSWWYGTSPGDSSDEKDIRKQFEQAITSDEKAKLYRAIDYKEGDVPAQYPLHFVDIDVSLVLHCLQIEILNEDIRVPKVLMLNLNNVSVGLQQRSSAKAVAINTIISSFTISGCKQNNITPLLVLTLSEADEQDGKELDQKKGPLLQVLFETNPLDKRCDQRVQVFAEPLNILYDAVTINNIIKVFDSEKPALVQQIQAAAQLKLTEMKQMSTAGLQHLIQKHSILDVDLNVKGSRILIPKNGYYEKQKQSLIVVNLGNLKMTTKLKDDSGEQSKDLIEKYGTEEAALQSMIEKSYDNFTLTLTNIQVLYALAGENWEGIITNDDLYFLKPTTLTVNIGKCIIPDDPRIPKIKLHGAGSINFTFTENRLLDFIELVMLMPLPESKTPAIEEPPYKYESTASLASMSIPIKTPKQQPEQSVQTYDGNVVQFKELEFNFEMKELSVVILRTIKNQSQPLLLFKLTSLEFTVYQQTFDLTVKLRLGGASLVQSFQNEKICVINTEMASRKNIDLFQVDYCNVNRESPEFHSKYGSVLQLIEANFSSLDIYFHCEGILDLLEWTNTLTNAINYFTVKRQEAVTVVRQVSKQRKSSFMKRSIIDLSDASKRKTTKRKTQSDVIDLKIGAHLGEIRLTMGCKEKDLLSFGITGGDAGVVMRKAYTQITARLKGIELINLDPTLYSKVITLVDANEALTATIVMFNEVTKATGSVNMSIKGNIACLQFIFVNKFVAAIVDFFDHFQAAQQALVQASQAAAEAARQNVHDVYQNAIRIELDFRLKAPIIVVPLNERSPEAFVLDLGHLTLNNSFIEIKSPKSSEPAILDRLKIDLANMKMSRVLFDSRLKIIQEYLLLKPASFNVTVQRNLSFGWFTEAPDLEIGCKIHSIHLSLCRNDYLKLLQVLEENIGDTLPKKALPTIASVATPTAIQAMQFKYLTSNIIEEEDSDDLLVGGLTSISKETVITKMKFAFNLESVVIELNKEIQQHKQAAEMKDGLATFTLYVISIKGSMLSDDSLHVSMLLLDCIIDDTRPSQINKINRYMERKKDEDFSTDVPSTSSPERTGPRKSMIDVTFQQKKNAKFADVRICSFILILNMQHLLEISELFAVPVKTTAKVLPGITPLEPRPSKAALSVKTGKSSAMVYPAMAKVAHSPTLTSESTKIIATFNFKCEHPDIILVENLDDINTSALVFHSEVIFKLRMSGSHQVITGSLGDLQLFSCCYNPSRRQQTKVPVLHPFSVVLAGSTPENSGLHLDLSTTSIMISVSPGTIQLLNSIASTMMTKLVQQTPAEAVETIDRSNLWNVERYNDVDYYFLKTELGEEASEAPTERFVSEEHLSELCVFSVPTLLVTVEVGVGTSTVPMILLETSIQATIRNWSSLLYVESQLTLEVCYHNNLLALWEPLVEPVDSKKDGNETSYTPWELFVQVETNPEPDTLLEPSIGGGSPVDTNGNKPLMYIHASSKETMPITITKTCMDVLNNLSKEFSEAIYKQAIFTGEKAQFIIKNDSGLSIKVLLKDEFKIFSGKDTASQESINEVVLDSGAVVELNATHSEKVIALDTIRKFSTTADKYITIKIKEFNSEILIPIDRADKRYFKLGTPKKDNIGLQDCWGLVSEITAESGSSTITLRGIIQIKNHFQIPISVYYMTLKGNEVMLVGSVSPNNALNLPLEAIYAPTSELFFSVEGYSVTVKPFVWKDLQNSLEKTELLQCKPKNVEDKEPFFIRATGELEQVYYELTKKFTMSSTCYNIHVRPTVIFKNLLPVKIICCIQGVFAEHAVNPGAHIQVPTAEPGSSSIVVRIPDYLDREWSCKSEILETFPQLSVWTFECYESPNRITLDLGLHALNQSGTIIMSLYCPFWMLNKTGLMLTYKQAEETNNVLYHPENFKGPIMFSFKAKSFFAKKKSQIKVEDGSWSDKFSLDVAGSSGVVTCECNSMKYEIGISIHLTYNTLTKHVTFTPYYVLINNFPLAIECQEVGRPNDPWIKVEANECEPFWPCSKSNQGLRVRIAGTYETTICFPYDKVHNSLIKLPNKFGALNVDVQITEGGAYISIFPYEPGMAPALIINNTNFIIDICDKSKRDSTVSLTKNEQVLFTWESVEENHTLSFANGKGSVNLRQDDLGAIDISKEDKFYWTSFLYGFQRVLLFTQNSDIASEAQNIGEHDTITQKLEVNIHGICLSLVNNIVRTEVLHLGITSSGVIWEAKKFSKKRYKALSARESAAIEKAYNHYLQSQTIGEPAHPQVSIDNRIVVDFGLNQMIKPVRRDIKRAYNTGLWIQISSSKHMTQLHAKINRIQIDNQQFDCIFPVVLSPISPPKSIHTETIPKPFIEVSMVKRLTEHSIVQQFKYFKVLIQEFHVKVDIGFVNAMVKLFESESTNEDDQIYFNKDLELVDKPLKFYVSMSSSQEQKNFYDYLHLSPLKIHVSFSLSGGGSSSEESSMPPFLNLLMQSFGVTLTDVQDVVFKLAYFEREYTFLTQRQLMSEVQSHYMGQLIKQLYVLVLGLDVIGNPFGLVVGLGQGAADLFYEPFQGAIQGPGEFAEGLVIGMRSLVGHTVGGAAGAVSKITGAMGKGLAALTFDKEYQRHRREMFSHQPANLQEGLAQSGKGLVMGVVDGVTGVITKPITGARDKGVEGFFKGVGKGVVGLVTRPTAGLIDFASGSFNAVKKATDLSEEIARMRLPRPIRSDGLVRPFSKVEAEGHKILQDLEKGKYAATDSYVYHMHIGLGKQKDILLLTDKRLAYLGLNEIFGGYQIEWSHTWNDVSSPKIVNNGVSIATEKKKGVRGFFSANECGKILLIDRQDQKELILRLINEQLEK</sequence>
<evidence type="ECO:0000256" key="4">
    <source>
        <dbReference type="SAM" id="Coils"/>
    </source>
</evidence>
<keyword evidence="4" id="KW-0175">Coiled coil</keyword>
<feature type="coiled-coil region" evidence="4">
    <location>
        <begin position="381"/>
        <end position="408"/>
    </location>
</feature>
<dbReference type="PANTHER" id="PTHR16166">
    <property type="entry name" value="VACUOLAR PROTEIN SORTING-ASSOCIATED PROTEIN VPS13"/>
    <property type="match status" value="1"/>
</dbReference>
<dbReference type="Pfam" id="PF12624">
    <property type="entry name" value="VPS13_N"/>
    <property type="match status" value="1"/>
</dbReference>
<evidence type="ECO:0000256" key="1">
    <source>
        <dbReference type="ARBA" id="ARBA00006545"/>
    </source>
</evidence>
<dbReference type="GO" id="GO:0006869">
    <property type="term" value="P:lipid transport"/>
    <property type="evidence" value="ECO:0007669"/>
    <property type="project" value="UniProtKB-KW"/>
</dbReference>
<dbReference type="InterPro" id="IPR026847">
    <property type="entry name" value="VPS13"/>
</dbReference>
<evidence type="ECO:0000256" key="5">
    <source>
        <dbReference type="SAM" id="MobiDB-lite"/>
    </source>
</evidence>
<dbReference type="GO" id="GO:0006623">
    <property type="term" value="P:protein targeting to vacuole"/>
    <property type="evidence" value="ECO:0007669"/>
    <property type="project" value="TreeGrafter"/>
</dbReference>
<dbReference type="Pfam" id="PF25037">
    <property type="entry name" value="VPS13_C"/>
    <property type="match status" value="1"/>
</dbReference>
<dbReference type="InterPro" id="IPR056748">
    <property type="entry name" value="VPS13-like_C"/>
</dbReference>
<dbReference type="InterPro" id="IPR026854">
    <property type="entry name" value="VPS13_N"/>
</dbReference>
<name>A0A069DYI3_9HEMI</name>
<dbReference type="Pfam" id="PF25033">
    <property type="entry name" value="VPS13_M"/>
    <property type="match status" value="1"/>
</dbReference>
<keyword evidence="3" id="KW-0445">Lipid transport</keyword>
<organism evidence="10">
    <name type="scientific">Panstrongylus megistus</name>
    <dbReference type="NCBI Taxonomy" id="65343"/>
    <lineage>
        <taxon>Eukaryota</taxon>
        <taxon>Metazoa</taxon>
        <taxon>Ecdysozoa</taxon>
        <taxon>Arthropoda</taxon>
        <taxon>Hexapoda</taxon>
        <taxon>Insecta</taxon>
        <taxon>Pterygota</taxon>
        <taxon>Neoptera</taxon>
        <taxon>Paraneoptera</taxon>
        <taxon>Hemiptera</taxon>
        <taxon>Heteroptera</taxon>
        <taxon>Panheteroptera</taxon>
        <taxon>Cimicomorpha</taxon>
        <taxon>Reduviidae</taxon>
        <taxon>Triatominae</taxon>
        <taxon>Panstrongylus</taxon>
    </lineage>
</organism>
<evidence type="ECO:0000313" key="10">
    <source>
        <dbReference type="EMBL" id="JAC88882.1"/>
    </source>
</evidence>
<evidence type="ECO:0000259" key="7">
    <source>
        <dbReference type="Pfam" id="PF25033"/>
    </source>
</evidence>
<evidence type="ECO:0000256" key="2">
    <source>
        <dbReference type="ARBA" id="ARBA00022448"/>
    </source>
</evidence>
<feature type="domain" description="Chorein N-terminal" evidence="6">
    <location>
        <begin position="2"/>
        <end position="843"/>
    </location>
</feature>
<keyword evidence="2" id="KW-0813">Transport</keyword>
<dbReference type="GO" id="GO:0045053">
    <property type="term" value="P:protein retention in Golgi apparatus"/>
    <property type="evidence" value="ECO:0007669"/>
    <property type="project" value="TreeGrafter"/>
</dbReference>
<evidence type="ECO:0000259" key="8">
    <source>
        <dbReference type="Pfam" id="PF25036"/>
    </source>
</evidence>
<dbReference type="InterPro" id="IPR056747">
    <property type="entry name" value="VPS13-like_M"/>
</dbReference>
<proteinExistence type="evidence at transcript level"/>
<feature type="region of interest" description="Disordered" evidence="5">
    <location>
        <begin position="1467"/>
        <end position="1487"/>
    </location>
</feature>
<accession>A0A069DYI3</accession>
<reference evidence="10" key="1">
    <citation type="journal article" date="2015" name="J. Med. Entomol.">
        <title>A Deep Insight Into the Sialotranscriptome of the Chagas Disease Vector, Panstrongylus megistus (Hemiptera: Heteroptera).</title>
        <authorList>
            <person name="Ribeiro J.M."/>
            <person name="Schwarz A."/>
            <person name="Francischetti I.M."/>
        </authorList>
    </citation>
    <scope>NUCLEOTIDE SEQUENCE</scope>
    <source>
        <tissue evidence="10">Salivary glands</tissue>
    </source>
</reference>
<dbReference type="EMBL" id="GBGD01000007">
    <property type="protein sequence ID" value="JAC88882.1"/>
    <property type="molecule type" value="mRNA"/>
</dbReference>
<evidence type="ECO:0000259" key="9">
    <source>
        <dbReference type="Pfam" id="PF25037"/>
    </source>
</evidence>
<dbReference type="InterPro" id="IPR009543">
    <property type="entry name" value="VPS13_VAB"/>
</dbReference>
<dbReference type="PANTHER" id="PTHR16166:SF93">
    <property type="entry name" value="INTERMEMBRANE LIPID TRANSFER PROTEIN VPS13"/>
    <property type="match status" value="1"/>
</dbReference>
<protein>
    <submittedName>
        <fullName evidence="10">Putative vacuolar protein</fullName>
    </submittedName>
</protein>
<evidence type="ECO:0000259" key="6">
    <source>
        <dbReference type="Pfam" id="PF12624"/>
    </source>
</evidence>
<feature type="domain" description="Vacuolar protein sorting-associated protein 13 VPS13 adaptor binding" evidence="8">
    <location>
        <begin position="2042"/>
        <end position="2507"/>
    </location>
</feature>
<feature type="domain" description="VPS13-like middle region" evidence="7">
    <location>
        <begin position="1061"/>
        <end position="1909"/>
    </location>
</feature>
<dbReference type="Pfam" id="PF25036">
    <property type="entry name" value="VPS13_VAB"/>
    <property type="match status" value="1"/>
</dbReference>